<comment type="caution">
    <text evidence="6">The sequence shown here is derived from an EMBL/GenBank/DDBJ whole genome shotgun (WGS) entry which is preliminary data.</text>
</comment>
<dbReference type="InterPro" id="IPR051171">
    <property type="entry name" value="CaCA"/>
</dbReference>
<dbReference type="InterPro" id="IPR038081">
    <property type="entry name" value="CalX-like_sf"/>
</dbReference>
<evidence type="ECO:0000256" key="3">
    <source>
        <dbReference type="ARBA" id="ARBA00022837"/>
    </source>
</evidence>
<keyword evidence="4" id="KW-0813">Transport</keyword>
<dbReference type="PANTHER" id="PTHR11878:SF65">
    <property type="entry name" value="NA_CA-EXCHANGE PROTEIN, ISOFORM G"/>
    <property type="match status" value="1"/>
</dbReference>
<name>A0A368G164_ANCCA</name>
<evidence type="ECO:0000256" key="4">
    <source>
        <dbReference type="ARBA" id="ARBA00023065"/>
    </source>
</evidence>
<keyword evidence="4" id="KW-0406">Ion transport</keyword>
<accession>A0A368G164</accession>
<dbReference type="Pfam" id="PF03160">
    <property type="entry name" value="Calx-beta"/>
    <property type="match status" value="1"/>
</dbReference>
<evidence type="ECO:0000256" key="2">
    <source>
        <dbReference type="ARBA" id="ARBA00022737"/>
    </source>
</evidence>
<dbReference type="GO" id="GO:0098703">
    <property type="term" value="P:calcium ion import across plasma membrane"/>
    <property type="evidence" value="ECO:0007669"/>
    <property type="project" value="TreeGrafter"/>
</dbReference>
<dbReference type="SMART" id="SM00237">
    <property type="entry name" value="Calx_beta"/>
    <property type="match status" value="2"/>
</dbReference>
<organism evidence="6 7">
    <name type="scientific">Ancylostoma caninum</name>
    <name type="common">Dog hookworm</name>
    <dbReference type="NCBI Taxonomy" id="29170"/>
    <lineage>
        <taxon>Eukaryota</taxon>
        <taxon>Metazoa</taxon>
        <taxon>Ecdysozoa</taxon>
        <taxon>Nematoda</taxon>
        <taxon>Chromadorea</taxon>
        <taxon>Rhabditida</taxon>
        <taxon>Rhabditina</taxon>
        <taxon>Rhabditomorpha</taxon>
        <taxon>Strongyloidea</taxon>
        <taxon>Ancylostomatidae</taxon>
        <taxon>Ancylostomatinae</taxon>
        <taxon>Ancylostoma</taxon>
    </lineage>
</organism>
<dbReference type="GO" id="GO:0030424">
    <property type="term" value="C:axon"/>
    <property type="evidence" value="ECO:0007669"/>
    <property type="project" value="TreeGrafter"/>
</dbReference>
<dbReference type="GO" id="GO:0098794">
    <property type="term" value="C:postsynapse"/>
    <property type="evidence" value="ECO:0007669"/>
    <property type="project" value="TreeGrafter"/>
</dbReference>
<keyword evidence="2" id="KW-0677">Repeat</keyword>
<dbReference type="Gene3D" id="2.60.40.2030">
    <property type="match status" value="2"/>
</dbReference>
<keyword evidence="7" id="KW-1185">Reference proteome</keyword>
<dbReference type="EMBL" id="JOJR01000417">
    <property type="protein sequence ID" value="RCN38181.1"/>
    <property type="molecule type" value="Genomic_DNA"/>
</dbReference>
<dbReference type="GO" id="GO:0042383">
    <property type="term" value="C:sarcolemma"/>
    <property type="evidence" value="ECO:0007669"/>
    <property type="project" value="TreeGrafter"/>
</dbReference>
<reference evidence="6 7" key="1">
    <citation type="submission" date="2014-10" db="EMBL/GenBank/DDBJ databases">
        <title>Draft genome of the hookworm Ancylostoma caninum.</title>
        <authorList>
            <person name="Mitreva M."/>
        </authorList>
    </citation>
    <scope>NUCLEOTIDE SEQUENCE [LARGE SCALE GENOMIC DNA]</scope>
    <source>
        <strain evidence="6 7">Baltimore</strain>
    </source>
</reference>
<keyword evidence="3" id="KW-0106">Calcium</keyword>
<dbReference type="STRING" id="29170.A0A368G164"/>
<evidence type="ECO:0000256" key="1">
    <source>
        <dbReference type="ARBA" id="ARBA00022729"/>
    </source>
</evidence>
<dbReference type="SUPFAM" id="SSF141072">
    <property type="entry name" value="CalX-like"/>
    <property type="match status" value="2"/>
</dbReference>
<dbReference type="PANTHER" id="PTHR11878">
    <property type="entry name" value="SODIUM/CALCIUM EXCHANGER"/>
    <property type="match status" value="1"/>
</dbReference>
<evidence type="ECO:0000259" key="5">
    <source>
        <dbReference type="SMART" id="SM00237"/>
    </source>
</evidence>
<feature type="domain" description="Calx-beta" evidence="5">
    <location>
        <begin position="282"/>
        <end position="357"/>
    </location>
</feature>
<evidence type="ECO:0000313" key="6">
    <source>
        <dbReference type="EMBL" id="RCN38181.1"/>
    </source>
</evidence>
<dbReference type="Proteomes" id="UP000252519">
    <property type="component" value="Unassembled WGS sequence"/>
</dbReference>
<dbReference type="InterPro" id="IPR032452">
    <property type="entry name" value="Na_Ca_Ex_C-exten"/>
</dbReference>
<dbReference type="GO" id="GO:0007154">
    <property type="term" value="P:cell communication"/>
    <property type="evidence" value="ECO:0007669"/>
    <property type="project" value="InterPro"/>
</dbReference>
<dbReference type="OrthoDB" id="418484at2759"/>
<gene>
    <name evidence="6" type="ORF">ANCCAN_15905</name>
</gene>
<dbReference type="InterPro" id="IPR003644">
    <property type="entry name" value="Calx_beta"/>
</dbReference>
<protein>
    <submittedName>
        <fullName evidence="6">Calx-beta domain protein</fullName>
    </submittedName>
</protein>
<dbReference type="Pfam" id="PF16494">
    <property type="entry name" value="Na_Ca_ex_C"/>
    <property type="match status" value="1"/>
</dbReference>
<proteinExistence type="predicted"/>
<evidence type="ECO:0000313" key="7">
    <source>
        <dbReference type="Proteomes" id="UP000252519"/>
    </source>
</evidence>
<dbReference type="AlphaFoldDB" id="A0A368G164"/>
<keyword evidence="1" id="KW-0732">Signal</keyword>
<sequence length="357" mass="40856">MIATEGEEMKMLESNGITQAYKDFTQADYVDPAVRAFEEHRQEFIELMREIRKKNPHISPTDLQKQAEYEMITRPVFRVCFIEKMNFFLLNKYITATCEQIAIRHQTFGFRGPKSRAFYRVQATRRLIGGGDIVKKRIDKEHNKAVDALVQAQEKQTRENTCKIYFDPAHYTVLENIGNFDVVVGRDGGPEGLTVMVDYYTEDGTANAGSDYVPVKGTLTFYPDDKYQKISIEIVDDDVFEEDEHFYLHLRNLRVRTKDGLILDPSRIGGLPVAQLEMPATATIMILDDDHAGVFSFEHDHFQIIESCGHLSIRVQRHSGARGKVVIPYRTSDGTAIGDKHFETKEGELVFDDNQTE</sequence>
<dbReference type="GO" id="GO:0005432">
    <property type="term" value="F:calcium:sodium antiporter activity"/>
    <property type="evidence" value="ECO:0007669"/>
    <property type="project" value="TreeGrafter"/>
</dbReference>
<feature type="domain" description="Calx-beta" evidence="5">
    <location>
        <begin position="151"/>
        <end position="251"/>
    </location>
</feature>